<evidence type="ECO:0000313" key="1">
    <source>
        <dbReference type="EMBL" id="MBW31781.1"/>
    </source>
</evidence>
<organism evidence="1">
    <name type="scientific">Anopheles braziliensis</name>
    <dbReference type="NCBI Taxonomy" id="58242"/>
    <lineage>
        <taxon>Eukaryota</taxon>
        <taxon>Metazoa</taxon>
        <taxon>Ecdysozoa</taxon>
        <taxon>Arthropoda</taxon>
        <taxon>Hexapoda</taxon>
        <taxon>Insecta</taxon>
        <taxon>Pterygota</taxon>
        <taxon>Neoptera</taxon>
        <taxon>Endopterygota</taxon>
        <taxon>Diptera</taxon>
        <taxon>Nematocera</taxon>
        <taxon>Culicoidea</taxon>
        <taxon>Culicidae</taxon>
        <taxon>Anophelinae</taxon>
        <taxon>Anopheles</taxon>
    </lineage>
</organism>
<name>A0A2M3ZTB2_9DIPT</name>
<dbReference type="EMBL" id="GGFM01011030">
    <property type="protein sequence ID" value="MBW31781.1"/>
    <property type="molecule type" value="Transcribed_RNA"/>
</dbReference>
<accession>A0A2M3ZTB2</accession>
<sequence>MQRVLFLFKIVLDINNVCTLYYYRRLHFITLTQDNTIICQQHLGKCKLPRYAPIKATVLKKSERVTLPLEFKILQSIECTRVSFFSFQTMLAVT</sequence>
<dbReference type="AlphaFoldDB" id="A0A2M3ZTB2"/>
<protein>
    <submittedName>
        <fullName evidence="1">Putative secreted peptide</fullName>
    </submittedName>
</protein>
<reference evidence="1" key="1">
    <citation type="submission" date="2018-01" db="EMBL/GenBank/DDBJ databases">
        <title>An insight into the sialome of Amazonian anophelines.</title>
        <authorList>
            <person name="Ribeiro J.M."/>
            <person name="Scarpassa V."/>
            <person name="Calvo E."/>
        </authorList>
    </citation>
    <scope>NUCLEOTIDE SEQUENCE</scope>
    <source>
        <tissue evidence="1">Salivary glands</tissue>
    </source>
</reference>
<proteinExistence type="predicted"/>